<dbReference type="Pfam" id="PF00455">
    <property type="entry name" value="DeoRC"/>
    <property type="match status" value="1"/>
</dbReference>
<dbReference type="AlphaFoldDB" id="A0A7M1SYD5"/>
<dbReference type="Pfam" id="PF08220">
    <property type="entry name" value="HTH_DeoR"/>
    <property type="match status" value="1"/>
</dbReference>
<dbReference type="InterPro" id="IPR001034">
    <property type="entry name" value="DeoR_HTH"/>
</dbReference>
<feature type="domain" description="HTH deoR-type" evidence="3">
    <location>
        <begin position="2"/>
        <end position="57"/>
    </location>
</feature>
<protein>
    <submittedName>
        <fullName evidence="4">DeoR/GlpR transcriptional regulator</fullName>
    </submittedName>
</protein>
<dbReference type="SUPFAM" id="SSF46785">
    <property type="entry name" value="Winged helix' DNA-binding domain"/>
    <property type="match status" value="1"/>
</dbReference>
<reference evidence="4 5" key="1">
    <citation type="submission" date="2020-10" db="EMBL/GenBank/DDBJ databases">
        <title>Haloactinobacterium sp. RN3S43, a bacterium isolated from saline soil.</title>
        <authorList>
            <person name="Sun J.-Q."/>
        </authorList>
    </citation>
    <scope>NUCLEOTIDE SEQUENCE [LARGE SCALE GENOMIC DNA]</scope>
    <source>
        <strain evidence="4 5">RN3S43</strain>
    </source>
</reference>
<dbReference type="InterPro" id="IPR036390">
    <property type="entry name" value="WH_DNA-bd_sf"/>
</dbReference>
<keyword evidence="1" id="KW-0805">Transcription regulation</keyword>
<dbReference type="PANTHER" id="PTHR30363:SF44">
    <property type="entry name" value="AGA OPERON TRANSCRIPTIONAL REPRESSOR-RELATED"/>
    <property type="match status" value="1"/>
</dbReference>
<name>A0A7M1SYD5_9MICO</name>
<evidence type="ECO:0000259" key="3">
    <source>
        <dbReference type="PROSITE" id="PS51000"/>
    </source>
</evidence>
<dbReference type="SMART" id="SM00420">
    <property type="entry name" value="HTH_DEOR"/>
    <property type="match status" value="1"/>
</dbReference>
<keyword evidence="2" id="KW-0804">Transcription</keyword>
<keyword evidence="5" id="KW-1185">Reference proteome</keyword>
<sequence length="255" mass="27020">MTARRRNRIVDLVQRDGSVSIEELGATFGVSTVTIYRDLADLESLGMIVRQRGVVTAAGSNLQEAPARFRLGQNEPAKRAIARHAAAMVPRGSAVMLDDSTTGVLTARELREQTPLTVVTNSLLVAEEVRASAGMRLVLTGGEYEAWAEALLGPIAAGTVASLAADVCLVSVSGITDGVTYHPYAEVAAVKKAMMRASARSVALIDHTKFRRRALHEVAPLTAFDTVVTDSGTSPEVLERLREGGVSVEVAPDVG</sequence>
<dbReference type="SUPFAM" id="SSF100950">
    <property type="entry name" value="NagB/RpiA/CoA transferase-like"/>
    <property type="match status" value="1"/>
</dbReference>
<dbReference type="PANTHER" id="PTHR30363">
    <property type="entry name" value="HTH-TYPE TRANSCRIPTIONAL REGULATOR SRLR-RELATED"/>
    <property type="match status" value="1"/>
</dbReference>
<dbReference type="InterPro" id="IPR050313">
    <property type="entry name" value="Carb_Metab_HTH_regulators"/>
</dbReference>
<evidence type="ECO:0000256" key="1">
    <source>
        <dbReference type="ARBA" id="ARBA00023015"/>
    </source>
</evidence>
<dbReference type="KEGG" id="halt:IM660_02230"/>
<gene>
    <name evidence="4" type="ORF">IM660_02230</name>
</gene>
<evidence type="ECO:0000313" key="5">
    <source>
        <dbReference type="Proteomes" id="UP000593758"/>
    </source>
</evidence>
<evidence type="ECO:0000313" key="4">
    <source>
        <dbReference type="EMBL" id="QOR72545.1"/>
    </source>
</evidence>
<dbReference type="EMBL" id="CP063169">
    <property type="protein sequence ID" value="QOR72545.1"/>
    <property type="molecule type" value="Genomic_DNA"/>
</dbReference>
<proteinExistence type="predicted"/>
<dbReference type="InterPro" id="IPR037171">
    <property type="entry name" value="NagB/RpiA_transferase-like"/>
</dbReference>
<dbReference type="GO" id="GO:0003700">
    <property type="term" value="F:DNA-binding transcription factor activity"/>
    <property type="evidence" value="ECO:0007669"/>
    <property type="project" value="InterPro"/>
</dbReference>
<accession>A0A7M1SYD5</accession>
<evidence type="ECO:0000256" key="2">
    <source>
        <dbReference type="ARBA" id="ARBA00023163"/>
    </source>
</evidence>
<organism evidence="4 5">
    <name type="scientific">Ruania alkalisoli</name>
    <dbReference type="NCBI Taxonomy" id="2779775"/>
    <lineage>
        <taxon>Bacteria</taxon>
        <taxon>Bacillati</taxon>
        <taxon>Actinomycetota</taxon>
        <taxon>Actinomycetes</taxon>
        <taxon>Micrococcales</taxon>
        <taxon>Ruaniaceae</taxon>
        <taxon>Ruania</taxon>
    </lineage>
</organism>
<dbReference type="Proteomes" id="UP000593758">
    <property type="component" value="Chromosome"/>
</dbReference>
<dbReference type="PROSITE" id="PS51000">
    <property type="entry name" value="HTH_DEOR_2"/>
    <property type="match status" value="1"/>
</dbReference>
<dbReference type="Gene3D" id="1.10.10.10">
    <property type="entry name" value="Winged helix-like DNA-binding domain superfamily/Winged helix DNA-binding domain"/>
    <property type="match status" value="1"/>
</dbReference>
<dbReference type="SMART" id="SM01134">
    <property type="entry name" value="DeoRC"/>
    <property type="match status" value="1"/>
</dbReference>
<dbReference type="InterPro" id="IPR014036">
    <property type="entry name" value="DeoR-like_C"/>
</dbReference>
<dbReference type="InterPro" id="IPR036388">
    <property type="entry name" value="WH-like_DNA-bd_sf"/>
</dbReference>